<gene>
    <name evidence="2" type="ORF">SAMN05444336_103176</name>
</gene>
<sequence length="230" mass="24699">MTGERTGDRQARARRRTWRRGPFRRLGRPLRLGISLTLIFGIALTLALGPATSARAQAASASTAQAAPDAPSGAATDPGPASAAEPAPTTGPVTGLPMPRYVSLKATKANVRRGPGMTHRVDWVFMRRGMPLEVIAEYGHWRRVRDQEGGFGWVHYSMLSGVRTALVTPVEADLREDASTASPVVARAAPGVVLKVEACGRDWCEVYKDGVEGWLPKTALWGVAGDEIFD</sequence>
<dbReference type="Proteomes" id="UP000199118">
    <property type="component" value="Unassembled WGS sequence"/>
</dbReference>
<evidence type="ECO:0000313" key="3">
    <source>
        <dbReference type="Proteomes" id="UP000199118"/>
    </source>
</evidence>
<reference evidence="2 3" key="1">
    <citation type="submission" date="2016-10" db="EMBL/GenBank/DDBJ databases">
        <authorList>
            <person name="de Groot N.N."/>
        </authorList>
    </citation>
    <scope>NUCLEOTIDE SEQUENCE [LARGE SCALE GENOMIC DNA]</scope>
    <source>
        <strain evidence="2 3">DSM 17890</strain>
    </source>
</reference>
<dbReference type="RefSeq" id="WP_092681396.1">
    <property type="nucleotide sequence ID" value="NZ_FNMZ01000003.1"/>
</dbReference>
<feature type="compositionally biased region" description="Low complexity" evidence="1">
    <location>
        <begin position="59"/>
        <end position="84"/>
    </location>
</feature>
<dbReference type="STRING" id="356660.SAMN05444336_103176"/>
<dbReference type="EMBL" id="FNMZ01000003">
    <property type="protein sequence ID" value="SDX06110.1"/>
    <property type="molecule type" value="Genomic_DNA"/>
</dbReference>
<dbReference type="AlphaFoldDB" id="A0A1H2YM03"/>
<name>A0A1H2YM03_9RHOB</name>
<dbReference type="Pfam" id="PF06347">
    <property type="entry name" value="SH3_4"/>
    <property type="match status" value="2"/>
</dbReference>
<protein>
    <submittedName>
        <fullName evidence="2">SH3-like domain-containing protein</fullName>
    </submittedName>
</protein>
<dbReference type="Gene3D" id="2.30.30.40">
    <property type="entry name" value="SH3 Domains"/>
    <property type="match status" value="2"/>
</dbReference>
<evidence type="ECO:0000313" key="2">
    <source>
        <dbReference type="EMBL" id="SDX06110.1"/>
    </source>
</evidence>
<dbReference type="InterPro" id="IPR010466">
    <property type="entry name" value="DUF1058"/>
</dbReference>
<evidence type="ECO:0000256" key="1">
    <source>
        <dbReference type="SAM" id="MobiDB-lite"/>
    </source>
</evidence>
<organism evidence="2 3">
    <name type="scientific">Albimonas donghaensis</name>
    <dbReference type="NCBI Taxonomy" id="356660"/>
    <lineage>
        <taxon>Bacteria</taxon>
        <taxon>Pseudomonadati</taxon>
        <taxon>Pseudomonadota</taxon>
        <taxon>Alphaproteobacteria</taxon>
        <taxon>Rhodobacterales</taxon>
        <taxon>Paracoccaceae</taxon>
        <taxon>Albimonas</taxon>
    </lineage>
</organism>
<proteinExistence type="predicted"/>
<dbReference type="OrthoDB" id="9810773at2"/>
<accession>A0A1H2YM03</accession>
<keyword evidence="3" id="KW-1185">Reference proteome</keyword>
<feature type="region of interest" description="Disordered" evidence="1">
    <location>
        <begin position="59"/>
        <end position="96"/>
    </location>
</feature>